<proteinExistence type="predicted"/>
<organism evidence="3 4">
    <name type="scientific">Rhodoferax fermentans</name>
    <dbReference type="NCBI Taxonomy" id="28066"/>
    <lineage>
        <taxon>Bacteria</taxon>
        <taxon>Pseudomonadati</taxon>
        <taxon>Pseudomonadota</taxon>
        <taxon>Betaproteobacteria</taxon>
        <taxon>Burkholderiales</taxon>
        <taxon>Comamonadaceae</taxon>
        <taxon>Rhodoferax</taxon>
    </lineage>
</organism>
<keyword evidence="4" id="KW-1185">Reference proteome</keyword>
<dbReference type="EMBL" id="MTJN01000002">
    <property type="protein sequence ID" value="OOV06269.1"/>
    <property type="molecule type" value="Genomic_DNA"/>
</dbReference>
<sequence length="151" mass="16829">MKRLTASLLLFVLACLLTVDAARFPDIHTGYTQTCSANAESTRFTAAQTKLQVQCPEGAIKIQCKVNTELCALVDSTKPTLSHLKLIKTSFLEDHLVLSAVVDGRELSYLSPVEEALARAHQAIWIYVALLWLAFVLSLFLLRKNKIGRWL</sequence>
<feature type="chain" id="PRO_5012729922" description="IPTL-CTERM protein sorting domain-containing protein" evidence="2">
    <location>
        <begin position="22"/>
        <end position="151"/>
    </location>
</feature>
<feature type="transmembrane region" description="Helical" evidence="1">
    <location>
        <begin position="124"/>
        <end position="142"/>
    </location>
</feature>
<dbReference type="STRING" id="28066.RF819_05595"/>
<keyword evidence="1" id="KW-1133">Transmembrane helix</keyword>
<evidence type="ECO:0000313" key="3">
    <source>
        <dbReference type="EMBL" id="OOV06269.1"/>
    </source>
</evidence>
<evidence type="ECO:0000256" key="1">
    <source>
        <dbReference type="SAM" id="Phobius"/>
    </source>
</evidence>
<dbReference type="PROSITE" id="PS51257">
    <property type="entry name" value="PROKAR_LIPOPROTEIN"/>
    <property type="match status" value="1"/>
</dbReference>
<keyword evidence="2" id="KW-0732">Signal</keyword>
<accession>A0A1T1AQ84</accession>
<reference evidence="3 4" key="1">
    <citation type="submission" date="2017-01" db="EMBL/GenBank/DDBJ databases">
        <title>Genome sequencing of Rhodoferax fermentans JCM 7819.</title>
        <authorList>
            <person name="Kim Y.J."/>
            <person name="Farh M.E.-A."/>
            <person name="Yang D.-C."/>
        </authorList>
    </citation>
    <scope>NUCLEOTIDE SEQUENCE [LARGE SCALE GENOMIC DNA]</scope>
    <source>
        <strain evidence="3 4">JCM 7819</strain>
    </source>
</reference>
<dbReference type="AlphaFoldDB" id="A0A1T1AQ84"/>
<feature type="signal peptide" evidence="2">
    <location>
        <begin position="1"/>
        <end position="21"/>
    </location>
</feature>
<keyword evidence="1" id="KW-0812">Transmembrane</keyword>
<keyword evidence="1" id="KW-0472">Membrane</keyword>
<evidence type="ECO:0008006" key="5">
    <source>
        <dbReference type="Google" id="ProtNLM"/>
    </source>
</evidence>
<evidence type="ECO:0000256" key="2">
    <source>
        <dbReference type="SAM" id="SignalP"/>
    </source>
</evidence>
<gene>
    <name evidence="3" type="ORF">RF819_05595</name>
</gene>
<comment type="caution">
    <text evidence="3">The sequence shown here is derived from an EMBL/GenBank/DDBJ whole genome shotgun (WGS) entry which is preliminary data.</text>
</comment>
<dbReference type="Proteomes" id="UP000190750">
    <property type="component" value="Unassembled WGS sequence"/>
</dbReference>
<protein>
    <recommendedName>
        <fullName evidence="5">IPTL-CTERM protein sorting domain-containing protein</fullName>
    </recommendedName>
</protein>
<name>A0A1T1AQ84_RHOFE</name>
<evidence type="ECO:0000313" key="4">
    <source>
        <dbReference type="Proteomes" id="UP000190750"/>
    </source>
</evidence>
<dbReference type="RefSeq" id="WP_078364053.1">
    <property type="nucleotide sequence ID" value="NZ_MTJN01000002.1"/>
</dbReference>